<evidence type="ECO:0000256" key="2">
    <source>
        <dbReference type="SAM" id="SignalP"/>
    </source>
</evidence>
<comment type="caution">
    <text evidence="3">The sequence shown here is derived from an EMBL/GenBank/DDBJ whole genome shotgun (WGS) entry which is preliminary data.</text>
</comment>
<dbReference type="AlphaFoldDB" id="K2QG93"/>
<sequence length="120" mass="13056">MKKYILLLIVGLTMLNLTACQKSEKTTEYSQSTSTEKKSSTSPSSSSDSENSSKPSSSSKESIHTSEGSESNLGKARIAIYQAGIDSSALSDEDVLRLWNRSAKDKVDFISLVKEELAKK</sequence>
<feature type="compositionally biased region" description="Low complexity" evidence="1">
    <location>
        <begin position="28"/>
        <end position="69"/>
    </location>
</feature>
<reference evidence="3 4" key="1">
    <citation type="journal article" date="2012" name="J. Bacteriol.">
        <title>Genome Sequence of the Bacteriocin-Producing Strain Lactococcus garvieae DCC43.</title>
        <authorList>
            <person name="Gabrielsen C."/>
            <person name="Brede D.A."/>
            <person name="Hernandez P.E."/>
            <person name="Nes I.F."/>
            <person name="Diep D.B."/>
        </authorList>
    </citation>
    <scope>NUCLEOTIDE SEQUENCE [LARGE SCALE GENOMIC DNA]</scope>
    <source>
        <strain evidence="3 4">DCC43</strain>
    </source>
</reference>
<evidence type="ECO:0000313" key="4">
    <source>
        <dbReference type="Proteomes" id="UP000006787"/>
    </source>
</evidence>
<dbReference type="Proteomes" id="UP000006787">
    <property type="component" value="Unassembled WGS sequence"/>
</dbReference>
<evidence type="ECO:0008006" key="5">
    <source>
        <dbReference type="Google" id="ProtNLM"/>
    </source>
</evidence>
<feature type="chain" id="PRO_5039118674" description="Lipoprotein" evidence="2">
    <location>
        <begin position="20"/>
        <end position="120"/>
    </location>
</feature>
<name>K2QG93_9LACT</name>
<proteinExistence type="predicted"/>
<accession>K2QG93</accession>
<organism evidence="3 4">
    <name type="scientific">Lactococcus garvieae DCC43</name>
    <dbReference type="NCBI Taxonomy" id="1231377"/>
    <lineage>
        <taxon>Bacteria</taxon>
        <taxon>Bacillati</taxon>
        <taxon>Bacillota</taxon>
        <taxon>Bacilli</taxon>
        <taxon>Lactobacillales</taxon>
        <taxon>Streptococcaceae</taxon>
        <taxon>Lactococcus</taxon>
    </lineage>
</organism>
<evidence type="ECO:0000256" key="1">
    <source>
        <dbReference type="SAM" id="MobiDB-lite"/>
    </source>
</evidence>
<keyword evidence="2" id="KW-0732">Signal</keyword>
<feature type="signal peptide" evidence="2">
    <location>
        <begin position="1"/>
        <end position="19"/>
    </location>
</feature>
<dbReference type="PATRIC" id="fig|1231377.3.peg.96"/>
<gene>
    <name evidence="3" type="ORF">C426_0097</name>
</gene>
<dbReference type="EMBL" id="AMQS01000001">
    <property type="protein sequence ID" value="EKF52522.1"/>
    <property type="molecule type" value="Genomic_DNA"/>
</dbReference>
<evidence type="ECO:0000313" key="3">
    <source>
        <dbReference type="EMBL" id="EKF52522.1"/>
    </source>
</evidence>
<feature type="region of interest" description="Disordered" evidence="1">
    <location>
        <begin position="22"/>
        <end position="71"/>
    </location>
</feature>
<protein>
    <recommendedName>
        <fullName evidence="5">Lipoprotein</fullName>
    </recommendedName>
</protein>
<dbReference type="RefSeq" id="WP_003134498.1">
    <property type="nucleotide sequence ID" value="NZ_AMQS01000001.1"/>
</dbReference>